<dbReference type="Pfam" id="PF13515">
    <property type="entry name" value="FUSC_2"/>
    <property type="match status" value="1"/>
</dbReference>
<feature type="transmembrane region" description="Helical" evidence="6">
    <location>
        <begin position="670"/>
        <end position="688"/>
    </location>
</feature>
<keyword evidence="7" id="KW-0732">Signal</keyword>
<accession>A0A0B7F5Q3</accession>
<feature type="chain" id="PRO_5002115634" evidence="7">
    <location>
        <begin position="26"/>
        <end position="1051"/>
    </location>
</feature>
<evidence type="ECO:0000313" key="11">
    <source>
        <dbReference type="Proteomes" id="UP000059188"/>
    </source>
</evidence>
<evidence type="ECO:0000313" key="10">
    <source>
        <dbReference type="EMBL" id="CEL51513.1"/>
    </source>
</evidence>
<feature type="transmembrane region" description="Helical" evidence="6">
    <location>
        <begin position="118"/>
        <end position="136"/>
    </location>
</feature>
<evidence type="ECO:0000259" key="9">
    <source>
        <dbReference type="Pfam" id="PF13515"/>
    </source>
</evidence>
<feature type="domain" description="DUF2421" evidence="8">
    <location>
        <begin position="832"/>
        <end position="1017"/>
    </location>
</feature>
<keyword evidence="11" id="KW-1185">Reference proteome</keyword>
<protein>
    <submittedName>
        <fullName evidence="10">Uncharacterized protein</fullName>
    </submittedName>
</protein>
<sequence>MVLICSVNFHLVKLSTLPLLGGLSGQCVNVPLCLCAPQIGSVFPLIMSLGWRSLIPSAHLVVRMCVTFICSVIIVLRPVAPLGGPYLFLILTVKELVFPPSTSPSAQIEASVVNMGGALFGLGWSNLGLVCATYAARQYGVDSDAPRTIRAIFLLLLGFFTGLARSWLPRLTFASRAAGLVSAFLLTTDLDSNKWRYTNFTQLLFVCVIACGSSLVVAFGARIFVPAGGYAKDSINALGLLKDLVHLATTRTIDPPISALTRPSSPTPTVTNHPVPAQSTQSLEALQRKCLDASLALHTSYSYSAFELRIGRVPISFIKPLLTTIGRVREELAWGVVHATKSQPQHDDQLSKEELELLATLDDPSRSCADSIEDSISALQCAVGLCYGFHVPGCVCLSKKPNSIESGVKERDRNVHPKPRTGRNAEMSRLCLSNIHVERARLADVQAVLRKQLNSVVKDMNDEHMLKVQENGTRSRDESPTRPALGETSHHNQLFRKSLYATSLLHISSEINRALTLMLSVLEAHTSSTPRIFFLRPSWLWLGMTPRGLFDQAQEEDRGGADNDVTGDTEDTIALSAQEAKQGVVQRRDKVLLMSPAVQYAAPVSLREKVRELWNSIRSTPLTLETLSNLIDFPRRTLAIAWNKSNVLSFRVRLSRMVRKVQHSKHARHAIKHAFGITMLAIPSFLPIGTAGRTYFVSQRGVWAIISFVYVLEPNTALTWRLGLMRLCGTFIGAVYAYVTWAICRENPYGIVVMLTVGEIMLTFLIRTSTPGVGIVASITMPPIIFTPYLGLPHPSVISLAALRGAQVAIGIVAAILINHFLFPRHCRVMFLEGMAHVLAKQTTLFLHLSQRTLNEAARTRNGMVRGAKMDLRLREMIAREKLLLTQMQHEISLMPKPTDLYREATEIVQRIADLMSGLRRIRENVPQKEAIHQVLQYRQHTISCVCIILFTCEHAFRSRQPLPQVLPSPRKAFEDLRREMMDALRGATRATDVAYAIAENEVYDELIDALETLITITRELFGTNAWLMDGACSFGMSGVETPLYTVRLYR</sequence>
<evidence type="ECO:0000256" key="5">
    <source>
        <dbReference type="SAM" id="MobiDB-lite"/>
    </source>
</evidence>
<comment type="subcellular location">
    <subcellularLocation>
        <location evidence="1">Membrane</location>
        <topology evidence="1">Multi-pass membrane protein</topology>
    </subcellularLocation>
</comment>
<feature type="signal peptide" evidence="7">
    <location>
        <begin position="1"/>
        <end position="25"/>
    </location>
</feature>
<feature type="domain" description="Integral membrane bound transporter" evidence="9">
    <location>
        <begin position="698"/>
        <end position="818"/>
    </location>
</feature>
<keyword evidence="2 6" id="KW-0812">Transmembrane</keyword>
<evidence type="ECO:0000256" key="7">
    <source>
        <dbReference type="SAM" id="SignalP"/>
    </source>
</evidence>
<dbReference type="STRING" id="1108050.A0A0B7F5Q3"/>
<reference evidence="10 11" key="1">
    <citation type="submission" date="2014-11" db="EMBL/GenBank/DDBJ databases">
        <authorList>
            <person name="Wibberg Daniel"/>
        </authorList>
    </citation>
    <scope>NUCLEOTIDE SEQUENCE [LARGE SCALE GENOMIC DNA]</scope>
    <source>
        <strain evidence="10">Rhizoctonia solani AG1-IB 7/3/14</strain>
    </source>
</reference>
<evidence type="ECO:0000256" key="4">
    <source>
        <dbReference type="ARBA" id="ARBA00023136"/>
    </source>
</evidence>
<proteinExistence type="predicted"/>
<dbReference type="InterPro" id="IPR018820">
    <property type="entry name" value="BRE4-related_DUF2421"/>
</dbReference>
<dbReference type="OrthoDB" id="68611at2759"/>
<evidence type="ECO:0000259" key="8">
    <source>
        <dbReference type="Pfam" id="PF10334"/>
    </source>
</evidence>
<evidence type="ECO:0000256" key="3">
    <source>
        <dbReference type="ARBA" id="ARBA00022989"/>
    </source>
</evidence>
<evidence type="ECO:0000256" key="2">
    <source>
        <dbReference type="ARBA" id="ARBA00022692"/>
    </source>
</evidence>
<dbReference type="Proteomes" id="UP000059188">
    <property type="component" value="Unassembled WGS sequence"/>
</dbReference>
<feature type="transmembrane region" description="Helical" evidence="6">
    <location>
        <begin position="773"/>
        <end position="791"/>
    </location>
</feature>
<keyword evidence="3 6" id="KW-1133">Transmembrane helix</keyword>
<feature type="region of interest" description="Disordered" evidence="5">
    <location>
        <begin position="467"/>
        <end position="490"/>
    </location>
</feature>
<feature type="transmembrane region" description="Helical" evidence="6">
    <location>
        <begin position="148"/>
        <end position="168"/>
    </location>
</feature>
<dbReference type="GO" id="GO:0016020">
    <property type="term" value="C:membrane"/>
    <property type="evidence" value="ECO:0007669"/>
    <property type="project" value="UniProtKB-SubCell"/>
</dbReference>
<feature type="transmembrane region" description="Helical" evidence="6">
    <location>
        <begin position="724"/>
        <end position="743"/>
    </location>
</feature>
<feature type="transmembrane region" description="Helical" evidence="6">
    <location>
        <begin position="203"/>
        <end position="225"/>
    </location>
</feature>
<feature type="transmembrane region" description="Helical" evidence="6">
    <location>
        <begin position="797"/>
        <end position="822"/>
    </location>
</feature>
<dbReference type="PANTHER" id="PTHR47804:SF3">
    <property type="entry name" value="PROTEIN BRE4"/>
    <property type="match status" value="1"/>
</dbReference>
<dbReference type="PANTHER" id="PTHR47804">
    <property type="entry name" value="60S RIBOSOMAL PROTEIN L19"/>
    <property type="match status" value="1"/>
</dbReference>
<keyword evidence="4 6" id="KW-0472">Membrane</keyword>
<dbReference type="InterPro" id="IPR052430">
    <property type="entry name" value="IVT-Associated"/>
</dbReference>
<evidence type="ECO:0000256" key="1">
    <source>
        <dbReference type="ARBA" id="ARBA00004141"/>
    </source>
</evidence>
<dbReference type="AlphaFoldDB" id="A0A0B7F5Q3"/>
<name>A0A0B7F5Q3_THACB</name>
<gene>
    <name evidence="10" type="ORF">RSOLAG1IB_00048</name>
</gene>
<dbReference type="Pfam" id="PF10334">
    <property type="entry name" value="BRE4"/>
    <property type="match status" value="1"/>
</dbReference>
<organism evidence="10 11">
    <name type="scientific">Thanatephorus cucumeris (strain AG1-IB / isolate 7/3/14)</name>
    <name type="common">Lettuce bottom rot fungus</name>
    <name type="synonym">Rhizoctonia solani</name>
    <dbReference type="NCBI Taxonomy" id="1108050"/>
    <lineage>
        <taxon>Eukaryota</taxon>
        <taxon>Fungi</taxon>
        <taxon>Dikarya</taxon>
        <taxon>Basidiomycota</taxon>
        <taxon>Agaricomycotina</taxon>
        <taxon>Agaricomycetes</taxon>
        <taxon>Cantharellales</taxon>
        <taxon>Ceratobasidiaceae</taxon>
        <taxon>Rhizoctonia</taxon>
        <taxon>Rhizoctonia solani AG-1</taxon>
    </lineage>
</organism>
<evidence type="ECO:0000256" key="6">
    <source>
        <dbReference type="SAM" id="Phobius"/>
    </source>
</evidence>
<dbReference type="EMBL" id="LN679100">
    <property type="protein sequence ID" value="CEL51513.1"/>
    <property type="molecule type" value="Genomic_DNA"/>
</dbReference>
<feature type="compositionally biased region" description="Basic and acidic residues" evidence="5">
    <location>
        <begin position="467"/>
        <end position="480"/>
    </location>
</feature>
<dbReference type="InterPro" id="IPR049453">
    <property type="entry name" value="Memb_transporter_dom"/>
</dbReference>